<keyword evidence="1 2" id="KW-0732">Signal</keyword>
<dbReference type="AlphaFoldDB" id="A0A1I5AR34"/>
<evidence type="ECO:0000313" key="5">
    <source>
        <dbReference type="Proteomes" id="UP000199036"/>
    </source>
</evidence>
<dbReference type="SUPFAM" id="SSF56219">
    <property type="entry name" value="DNase I-like"/>
    <property type="match status" value="1"/>
</dbReference>
<dbReference type="STRING" id="913024.SAMN05421741_108141"/>
<protein>
    <submittedName>
        <fullName evidence="4">Por secretion system C-terminal sorting domain-containing protein</fullName>
    </submittedName>
</protein>
<keyword evidence="5" id="KW-1185">Reference proteome</keyword>
<reference evidence="5" key="1">
    <citation type="submission" date="2016-10" db="EMBL/GenBank/DDBJ databases">
        <authorList>
            <person name="Varghese N."/>
            <person name="Submissions S."/>
        </authorList>
    </citation>
    <scope>NUCLEOTIDE SEQUENCE [LARGE SCALE GENOMIC DNA]</scope>
    <source>
        <strain evidence="5">DS-12</strain>
    </source>
</reference>
<accession>A0A1I5AR34</accession>
<evidence type="ECO:0000256" key="1">
    <source>
        <dbReference type="ARBA" id="ARBA00022729"/>
    </source>
</evidence>
<dbReference type="EMBL" id="FOVI01000008">
    <property type="protein sequence ID" value="SFN64911.1"/>
    <property type="molecule type" value="Genomic_DNA"/>
</dbReference>
<sequence length="417" mass="46762">MKKIITGLFLWLSVCAYSQETLNAMFYNVFKFPNSLPQNRQLILRDILDDYKPDLFMICELANENAANLILNTSLQNQVDPYARALFVADLTDTADPLQTMVYYNQRKLTLVSQQTLPTVYRDINQYSFQLNVDPQNPIYLEVFIAHLKSSTGPANRQMRYDMVEVVTQELQNLTQPNTYVLFAGDFNFYNSNEDGYQKILDPTNAIKLIDPINAPGSWQDNASFSYLHTQSTRLSSSGFGGGANAGAGGGLDDRFDFIMMSENFNTSARFSYVNGTYSAYGNNGNCLNKSVNDATCTGTYSLTLRNNLYNMSDHLPVVMQFQINEPLATTSFTKEKALMWFESSNVTDGEVMIGVDTSRFNAQNNKLYIYNTLGQLVKTVAVNNQSTITVSAENLSGGMYFVKSNGSSTVLKFIKK</sequence>
<proteinExistence type="predicted"/>
<dbReference type="NCBIfam" id="TIGR04183">
    <property type="entry name" value="Por_Secre_tail"/>
    <property type="match status" value="1"/>
</dbReference>
<evidence type="ECO:0000259" key="3">
    <source>
        <dbReference type="Pfam" id="PF18962"/>
    </source>
</evidence>
<feature type="domain" description="Secretion system C-terminal sorting" evidence="3">
    <location>
        <begin position="351"/>
        <end position="410"/>
    </location>
</feature>
<dbReference type="Proteomes" id="UP000199036">
    <property type="component" value="Unassembled WGS sequence"/>
</dbReference>
<dbReference type="InterPro" id="IPR036691">
    <property type="entry name" value="Endo/exonu/phosph_ase_sf"/>
</dbReference>
<dbReference type="Gene3D" id="3.60.10.10">
    <property type="entry name" value="Endonuclease/exonuclease/phosphatase"/>
    <property type="match status" value="1"/>
</dbReference>
<evidence type="ECO:0000313" key="4">
    <source>
        <dbReference type="EMBL" id="SFN64911.1"/>
    </source>
</evidence>
<dbReference type="Pfam" id="PF18962">
    <property type="entry name" value="Por_Secre_tail"/>
    <property type="match status" value="1"/>
</dbReference>
<dbReference type="OrthoDB" id="1122807at2"/>
<feature type="signal peptide" evidence="2">
    <location>
        <begin position="1"/>
        <end position="18"/>
    </location>
</feature>
<name>A0A1I5AR34_9FLAO</name>
<feature type="chain" id="PRO_5011561423" evidence="2">
    <location>
        <begin position="19"/>
        <end position="417"/>
    </location>
</feature>
<dbReference type="RefSeq" id="WP_091521925.1">
    <property type="nucleotide sequence ID" value="NZ_FOVI01000008.1"/>
</dbReference>
<dbReference type="InterPro" id="IPR026444">
    <property type="entry name" value="Secre_tail"/>
</dbReference>
<organism evidence="4 5">
    <name type="scientific">Paenimyroides ummariense</name>
    <dbReference type="NCBI Taxonomy" id="913024"/>
    <lineage>
        <taxon>Bacteria</taxon>
        <taxon>Pseudomonadati</taxon>
        <taxon>Bacteroidota</taxon>
        <taxon>Flavobacteriia</taxon>
        <taxon>Flavobacteriales</taxon>
        <taxon>Flavobacteriaceae</taxon>
        <taxon>Paenimyroides</taxon>
    </lineage>
</organism>
<gene>
    <name evidence="4" type="ORF">SAMN05421741_108141</name>
</gene>
<evidence type="ECO:0000256" key="2">
    <source>
        <dbReference type="SAM" id="SignalP"/>
    </source>
</evidence>